<evidence type="ECO:0000313" key="1">
    <source>
        <dbReference type="EMBL" id="KAH7010716.1"/>
    </source>
</evidence>
<dbReference type="SUPFAM" id="SSF56112">
    <property type="entry name" value="Protein kinase-like (PK-like)"/>
    <property type="match status" value="1"/>
</dbReference>
<dbReference type="Proteomes" id="UP000774617">
    <property type="component" value="Unassembled WGS sequence"/>
</dbReference>
<proteinExistence type="predicted"/>
<evidence type="ECO:0008006" key="3">
    <source>
        <dbReference type="Google" id="ProtNLM"/>
    </source>
</evidence>
<evidence type="ECO:0000313" key="2">
    <source>
        <dbReference type="Proteomes" id="UP000774617"/>
    </source>
</evidence>
<gene>
    <name evidence="1" type="ORF">B0J12DRAFT_751417</name>
</gene>
<dbReference type="EMBL" id="JAGTJR010000105">
    <property type="protein sequence ID" value="KAH7010716.1"/>
    <property type="molecule type" value="Genomic_DNA"/>
</dbReference>
<sequence>MREELEGGGFPVNDFTDSGIQPLGPFTSLRDYHTAHLQLVLDLIVRDELYALQPVDAYLVHRFLLEIIPDVLPQSVGGQESFYLKHADDKGDHILIDEDFSITAVIDWEWAYTTSQTLAFNSPIAILPVKTFYDGSNELGEDELVFIKLLEEAKRHDLAQIVREGRLHHRFMFCGGYDLEDWRGFLGLFHGLRKLVGADDSLDWDAWKKVALERYRDDDGLQTLLSRAINK</sequence>
<reference evidence="1 2" key="1">
    <citation type="journal article" date="2021" name="Nat. Commun.">
        <title>Genetic determinants of endophytism in the Arabidopsis root mycobiome.</title>
        <authorList>
            <person name="Mesny F."/>
            <person name="Miyauchi S."/>
            <person name="Thiergart T."/>
            <person name="Pickel B."/>
            <person name="Atanasova L."/>
            <person name="Karlsson M."/>
            <person name="Huettel B."/>
            <person name="Barry K.W."/>
            <person name="Haridas S."/>
            <person name="Chen C."/>
            <person name="Bauer D."/>
            <person name="Andreopoulos W."/>
            <person name="Pangilinan J."/>
            <person name="LaButti K."/>
            <person name="Riley R."/>
            <person name="Lipzen A."/>
            <person name="Clum A."/>
            <person name="Drula E."/>
            <person name="Henrissat B."/>
            <person name="Kohler A."/>
            <person name="Grigoriev I.V."/>
            <person name="Martin F.M."/>
            <person name="Hacquard S."/>
        </authorList>
    </citation>
    <scope>NUCLEOTIDE SEQUENCE [LARGE SCALE GENOMIC DNA]</scope>
    <source>
        <strain evidence="1 2">MPI-SDFR-AT-0080</strain>
    </source>
</reference>
<organism evidence="1 2">
    <name type="scientific">Macrophomina phaseolina</name>
    <dbReference type="NCBI Taxonomy" id="35725"/>
    <lineage>
        <taxon>Eukaryota</taxon>
        <taxon>Fungi</taxon>
        <taxon>Dikarya</taxon>
        <taxon>Ascomycota</taxon>
        <taxon>Pezizomycotina</taxon>
        <taxon>Dothideomycetes</taxon>
        <taxon>Dothideomycetes incertae sedis</taxon>
        <taxon>Botryosphaeriales</taxon>
        <taxon>Botryosphaeriaceae</taxon>
        <taxon>Macrophomina</taxon>
    </lineage>
</organism>
<comment type="caution">
    <text evidence="1">The sequence shown here is derived from an EMBL/GenBank/DDBJ whole genome shotgun (WGS) entry which is preliminary data.</text>
</comment>
<name>A0ABQ8FST0_9PEZI</name>
<protein>
    <recommendedName>
        <fullName evidence="3">Aminoglycoside phosphotransferase domain-containing protein</fullName>
    </recommendedName>
</protein>
<keyword evidence="2" id="KW-1185">Reference proteome</keyword>
<dbReference type="InterPro" id="IPR011009">
    <property type="entry name" value="Kinase-like_dom_sf"/>
</dbReference>
<accession>A0ABQ8FST0</accession>